<evidence type="ECO:0000259" key="17">
    <source>
        <dbReference type="PROSITE" id="PS50172"/>
    </source>
</evidence>
<dbReference type="GO" id="GO:0006281">
    <property type="term" value="P:DNA repair"/>
    <property type="evidence" value="ECO:0007669"/>
    <property type="project" value="UniProtKB-KW"/>
</dbReference>
<feature type="binding site" evidence="15">
    <location>
        <position position="425"/>
    </location>
    <ligand>
        <name>Zn(2+)</name>
        <dbReference type="ChEBI" id="CHEBI:29105"/>
    </ligand>
</feature>
<dbReference type="InterPro" id="IPR018239">
    <property type="entry name" value="DNA_ligase_AS"/>
</dbReference>
<dbReference type="InterPro" id="IPR004150">
    <property type="entry name" value="NAD_DNA_ligase_OB"/>
</dbReference>
<keyword evidence="11 15" id="KW-0234">DNA repair</keyword>
<dbReference type="PANTHER" id="PTHR23389:SF9">
    <property type="entry name" value="DNA LIGASE"/>
    <property type="match status" value="1"/>
</dbReference>
<dbReference type="InterPro" id="IPR004149">
    <property type="entry name" value="Znf_DNAligase_C4"/>
</dbReference>
<evidence type="ECO:0000256" key="8">
    <source>
        <dbReference type="ARBA" id="ARBA00022833"/>
    </source>
</evidence>
<dbReference type="FunFam" id="1.10.287.610:FF:000002">
    <property type="entry name" value="DNA ligase"/>
    <property type="match status" value="1"/>
</dbReference>
<dbReference type="CDD" id="cd00114">
    <property type="entry name" value="LIGANc"/>
    <property type="match status" value="1"/>
</dbReference>
<evidence type="ECO:0000313" key="19">
    <source>
        <dbReference type="Proteomes" id="UP000018168"/>
    </source>
</evidence>
<evidence type="ECO:0000256" key="1">
    <source>
        <dbReference type="ARBA" id="ARBA00004067"/>
    </source>
</evidence>
<dbReference type="InterPro" id="IPR001679">
    <property type="entry name" value="DNA_ligase"/>
</dbReference>
<dbReference type="PROSITE" id="PS01056">
    <property type="entry name" value="DNA_LIGASE_N2"/>
    <property type="match status" value="1"/>
</dbReference>
<dbReference type="InterPro" id="IPR013840">
    <property type="entry name" value="DNAligase_N"/>
</dbReference>
<dbReference type="GO" id="GO:0003911">
    <property type="term" value="F:DNA ligase (NAD+) activity"/>
    <property type="evidence" value="ECO:0007669"/>
    <property type="project" value="UniProtKB-UniRule"/>
</dbReference>
<comment type="similarity">
    <text evidence="14 15">Belongs to the NAD-dependent DNA ligase family. LigA subfamily.</text>
</comment>
<evidence type="ECO:0000256" key="9">
    <source>
        <dbReference type="ARBA" id="ARBA00022842"/>
    </source>
</evidence>
<keyword evidence="5 15" id="KW-0235">DNA replication</keyword>
<dbReference type="Gene3D" id="3.30.470.30">
    <property type="entry name" value="DNA ligase/mRNA capping enzyme"/>
    <property type="match status" value="1"/>
</dbReference>
<sequence>MDLENARKSAEELRKKLNYHAKKYYEEDNPEITDYEYDMMLRELEGIELAYPELVTEDSPTQRVGGAALNKFTPVTHEVPMESLHDSFSEEELFDFDRKVREVVPKVSYVVEPKFDGLSVSLEYRNGIFVRGSTRGDGSVGEDVTENLRTIKTIPKKLTRAVPFLEVRGEVYMSNESFLKLLERQELNEEKPFKNPRNAAAGSLRQKDSRITAQRELDIYVFNIQQIEGVVLNTHKESLDYLTELGFHTPPFYNCYDDMDDVVKEIQRIGKQRGGFSFPVDGAVIKVNAFHDRELIGSTSKFPKWAEAFKYPPEEKETVLLDIEINVGRTGVLTPTGLFEPVLLAGTTVSRATLHNEDFIKEKDIRIGDTVVLRKAGEIIPEVVSVKAHKPDSKPYQMPEHCPSCGSKVQREPGEAALRCDNTQCPAQLLRHLIHFVSRDAMDMEGLGPAVLEQLVAHQLVSSPVDLYSLNKEALVDLERMGEKSAENLLNAVEKSKGNDFYRFIYALGIRHIGLRAAKLLTQRFPTIDQILKATPEEIAAIDGFGQIMAESAAYYFSLPETRTLIDSFRTKGVNLESFEKEESKDLRFSGKTFVLTGALPTYTRAEAGKMIEDRGGKVSSSVSKKTSFVLAGEEAGSKLTKAQKLGVPVISEEEFLAMLQ</sequence>
<comment type="function">
    <text evidence="1 15">DNA ligase that catalyzes the formation of phosphodiester linkages between 5'-phosphoryl and 3'-hydroxyl groups in double-stranded DNA using NAD as a coenzyme and as the energy source for the reaction. It is essential for DNA replication and repair of damaged DNA.</text>
</comment>
<feature type="binding site" evidence="15">
    <location>
        <position position="286"/>
    </location>
    <ligand>
        <name>NAD(+)</name>
        <dbReference type="ChEBI" id="CHEBI:57540"/>
    </ligand>
</feature>
<reference evidence="18" key="1">
    <citation type="submission" date="2012-11" db="EMBL/GenBank/DDBJ databases">
        <title>Dependencies among metagenomic species, viruses, plasmids and units of genetic variation.</title>
        <authorList>
            <person name="Nielsen H.B."/>
            <person name="Almeida M."/>
            <person name="Juncker A.S."/>
            <person name="Rasmussen S."/>
            <person name="Li J."/>
            <person name="Sunagawa S."/>
            <person name="Plichta D."/>
            <person name="Gautier L."/>
            <person name="Le Chatelier E."/>
            <person name="Peletier E."/>
            <person name="Bonde I."/>
            <person name="Nielsen T."/>
            <person name="Manichanh C."/>
            <person name="Arumugam M."/>
            <person name="Batto J."/>
            <person name="Santos M.B.Q.D."/>
            <person name="Blom N."/>
            <person name="Borruel N."/>
            <person name="Burgdorf K.S."/>
            <person name="Boumezbeur F."/>
            <person name="Casellas F."/>
            <person name="Dore J."/>
            <person name="Guarner F."/>
            <person name="Hansen T."/>
            <person name="Hildebrand F."/>
            <person name="Kaas R.S."/>
            <person name="Kennedy S."/>
            <person name="Kristiansen K."/>
            <person name="Kultima J.R."/>
            <person name="Leonard P."/>
            <person name="Levenez F."/>
            <person name="Lund O."/>
            <person name="Moumen B."/>
            <person name="Le Paslier D."/>
            <person name="Pons N."/>
            <person name="Pedersen O."/>
            <person name="Prifti E."/>
            <person name="Qin J."/>
            <person name="Raes J."/>
            <person name="Tap J."/>
            <person name="Tims S."/>
            <person name="Ussery D.W."/>
            <person name="Yamada T."/>
            <person name="MetaHit consortium"/>
            <person name="Renault P."/>
            <person name="Sicheritz-Ponten T."/>
            <person name="Bork P."/>
            <person name="Wang J."/>
            <person name="Brunak S."/>
            <person name="Ehrlich S.D."/>
        </authorList>
    </citation>
    <scope>NUCLEOTIDE SEQUENCE [LARGE SCALE GENOMIC DNA]</scope>
</reference>
<keyword evidence="4 15" id="KW-0436">Ligase</keyword>
<dbReference type="InterPro" id="IPR010994">
    <property type="entry name" value="RuvA_2-like"/>
</dbReference>
<proteinExistence type="inferred from homology"/>
<dbReference type="NCBIfam" id="NF005932">
    <property type="entry name" value="PRK07956.1"/>
    <property type="match status" value="1"/>
</dbReference>
<evidence type="ECO:0000256" key="16">
    <source>
        <dbReference type="RuleBase" id="RU000618"/>
    </source>
</evidence>
<dbReference type="Gene3D" id="2.40.50.140">
    <property type="entry name" value="Nucleic acid-binding proteins"/>
    <property type="match status" value="1"/>
</dbReference>
<feature type="binding site" evidence="15">
    <location>
        <position position="112"/>
    </location>
    <ligand>
        <name>NAD(+)</name>
        <dbReference type="ChEBI" id="CHEBI:57540"/>
    </ligand>
</feature>
<evidence type="ECO:0000256" key="11">
    <source>
        <dbReference type="ARBA" id="ARBA00023204"/>
    </source>
</evidence>
<dbReference type="InterPro" id="IPR036420">
    <property type="entry name" value="BRCT_dom_sf"/>
</dbReference>
<gene>
    <name evidence="15" type="primary">ligA</name>
    <name evidence="18" type="ORF">BN578_01599</name>
</gene>
<dbReference type="Pfam" id="PF01653">
    <property type="entry name" value="DNA_ligase_aden"/>
    <property type="match status" value="1"/>
</dbReference>
<evidence type="ECO:0000256" key="2">
    <source>
        <dbReference type="ARBA" id="ARBA00012722"/>
    </source>
</evidence>
<dbReference type="InterPro" id="IPR013839">
    <property type="entry name" value="DNAligase_adenylation"/>
</dbReference>
<dbReference type="SMART" id="SM00292">
    <property type="entry name" value="BRCT"/>
    <property type="match status" value="1"/>
</dbReference>
<protein>
    <recommendedName>
        <fullName evidence="3 15">DNA ligase</fullName>
        <ecNumber evidence="2 15">6.5.1.2</ecNumber>
    </recommendedName>
    <alternativeName>
        <fullName evidence="15">Polydeoxyribonucleotide synthase [NAD(+)]</fullName>
    </alternativeName>
</protein>
<evidence type="ECO:0000256" key="14">
    <source>
        <dbReference type="ARBA" id="ARBA00060881"/>
    </source>
</evidence>
<dbReference type="InterPro" id="IPR012340">
    <property type="entry name" value="NA-bd_OB-fold"/>
</dbReference>
<keyword evidence="8 15" id="KW-0862">Zinc</keyword>
<dbReference type="GO" id="GO:0003677">
    <property type="term" value="F:DNA binding"/>
    <property type="evidence" value="ECO:0007669"/>
    <property type="project" value="InterPro"/>
</dbReference>
<dbReference type="PANTHER" id="PTHR23389">
    <property type="entry name" value="CHROMOSOME TRANSMISSION FIDELITY FACTOR 18"/>
    <property type="match status" value="1"/>
</dbReference>
<dbReference type="CDD" id="cd17748">
    <property type="entry name" value="BRCT_DNA_ligase_like"/>
    <property type="match status" value="1"/>
</dbReference>
<dbReference type="AlphaFoldDB" id="R6P0W1"/>
<dbReference type="PROSITE" id="PS01055">
    <property type="entry name" value="DNA_LIGASE_N1"/>
    <property type="match status" value="1"/>
</dbReference>
<comment type="catalytic activity">
    <reaction evidence="13 15 16">
        <text>NAD(+) + (deoxyribonucleotide)n-3'-hydroxyl + 5'-phospho-(deoxyribonucleotide)m = (deoxyribonucleotide)n+m + AMP + beta-nicotinamide D-nucleotide.</text>
        <dbReference type="EC" id="6.5.1.2"/>
    </reaction>
</comment>
<dbReference type="Gene3D" id="6.20.10.30">
    <property type="match status" value="1"/>
</dbReference>
<dbReference type="SUPFAM" id="SSF56091">
    <property type="entry name" value="DNA ligase/mRNA capping enzyme, catalytic domain"/>
    <property type="match status" value="1"/>
</dbReference>
<dbReference type="InterPro" id="IPR003583">
    <property type="entry name" value="Hlx-hairpin-Hlx_DNA-bd_motif"/>
</dbReference>
<keyword evidence="7 15" id="KW-0227">DNA damage</keyword>
<dbReference type="Gene3D" id="3.40.50.10190">
    <property type="entry name" value="BRCT domain"/>
    <property type="match status" value="1"/>
</dbReference>
<name>R6P0W1_9FIRM</name>
<dbReference type="Gene3D" id="1.10.150.20">
    <property type="entry name" value="5' to 3' exonuclease, C-terminal subdomain"/>
    <property type="match status" value="2"/>
</dbReference>
<feature type="binding site" evidence="15">
    <location>
        <position position="405"/>
    </location>
    <ligand>
        <name>Zn(2+)</name>
        <dbReference type="ChEBI" id="CHEBI:29105"/>
    </ligand>
</feature>
<dbReference type="SMART" id="SM00278">
    <property type="entry name" value="HhH1"/>
    <property type="match status" value="3"/>
</dbReference>
<dbReference type="FunFam" id="1.10.150.20:FF:000007">
    <property type="entry name" value="DNA ligase"/>
    <property type="match status" value="1"/>
</dbReference>
<evidence type="ECO:0000256" key="4">
    <source>
        <dbReference type="ARBA" id="ARBA00022598"/>
    </source>
</evidence>
<dbReference type="PROSITE" id="PS50172">
    <property type="entry name" value="BRCT"/>
    <property type="match status" value="1"/>
</dbReference>
<dbReference type="Pfam" id="PF03120">
    <property type="entry name" value="OB_DNA_ligase"/>
    <property type="match status" value="1"/>
</dbReference>
<feature type="binding site" evidence="15">
    <location>
        <position position="420"/>
    </location>
    <ligand>
        <name>Zn(2+)</name>
        <dbReference type="ChEBI" id="CHEBI:29105"/>
    </ligand>
</feature>
<dbReference type="Pfam" id="PF03119">
    <property type="entry name" value="DNA_ligase_ZBD"/>
    <property type="match status" value="1"/>
</dbReference>
<feature type="binding site" evidence="15">
    <location>
        <position position="310"/>
    </location>
    <ligand>
        <name>NAD(+)</name>
        <dbReference type="ChEBI" id="CHEBI:57540"/>
    </ligand>
</feature>
<evidence type="ECO:0000256" key="12">
    <source>
        <dbReference type="ARBA" id="ARBA00023211"/>
    </source>
</evidence>
<dbReference type="SUPFAM" id="SSF47781">
    <property type="entry name" value="RuvA domain 2-like"/>
    <property type="match status" value="1"/>
</dbReference>
<feature type="binding site" evidence="15">
    <location>
        <position position="170"/>
    </location>
    <ligand>
        <name>NAD(+)</name>
        <dbReference type="ChEBI" id="CHEBI:57540"/>
    </ligand>
</feature>
<keyword evidence="10 15" id="KW-0520">NAD</keyword>
<evidence type="ECO:0000256" key="13">
    <source>
        <dbReference type="ARBA" id="ARBA00034005"/>
    </source>
</evidence>
<feature type="domain" description="BRCT" evidence="17">
    <location>
        <begin position="584"/>
        <end position="661"/>
    </location>
</feature>
<dbReference type="PIRSF" id="PIRSF001604">
    <property type="entry name" value="LigA"/>
    <property type="match status" value="1"/>
</dbReference>
<feature type="binding site" evidence="15">
    <location>
        <position position="135"/>
    </location>
    <ligand>
        <name>NAD(+)</name>
        <dbReference type="ChEBI" id="CHEBI:57540"/>
    </ligand>
</feature>
<feature type="binding site" evidence="15">
    <location>
        <begin position="83"/>
        <end position="84"/>
    </location>
    <ligand>
        <name>NAD(+)</name>
        <dbReference type="ChEBI" id="CHEBI:57540"/>
    </ligand>
</feature>
<dbReference type="EMBL" id="CBEP010000010">
    <property type="protein sequence ID" value="CDC03597.1"/>
    <property type="molecule type" value="Genomic_DNA"/>
</dbReference>
<keyword evidence="12 15" id="KW-0464">Manganese</keyword>
<feature type="binding site" evidence="15">
    <location>
        <position position="402"/>
    </location>
    <ligand>
        <name>Zn(2+)</name>
        <dbReference type="ChEBI" id="CHEBI:29105"/>
    </ligand>
</feature>
<organism evidence="18 19">
    <name type="scientific">[Clostridium] leptum CAG:27</name>
    <dbReference type="NCBI Taxonomy" id="1263068"/>
    <lineage>
        <taxon>Bacteria</taxon>
        <taxon>Bacillati</taxon>
        <taxon>Bacillota</taxon>
        <taxon>Clostridia</taxon>
        <taxon>Eubacteriales</taxon>
        <taxon>Oscillospiraceae</taxon>
        <taxon>Oscillospiraceae incertae sedis</taxon>
    </lineage>
</organism>
<dbReference type="InterPro" id="IPR033136">
    <property type="entry name" value="DNA_ligase_CS"/>
</dbReference>
<dbReference type="Pfam" id="PF12826">
    <property type="entry name" value="HHH_2"/>
    <property type="match status" value="1"/>
</dbReference>
<dbReference type="Pfam" id="PF00533">
    <property type="entry name" value="BRCT"/>
    <property type="match status" value="1"/>
</dbReference>
<keyword evidence="6 15" id="KW-0479">Metal-binding</keyword>
<dbReference type="Pfam" id="PF14520">
    <property type="entry name" value="HHH_5"/>
    <property type="match status" value="1"/>
</dbReference>
<evidence type="ECO:0000256" key="7">
    <source>
        <dbReference type="ARBA" id="ARBA00022763"/>
    </source>
</evidence>
<dbReference type="NCBIfam" id="TIGR00575">
    <property type="entry name" value="dnlj"/>
    <property type="match status" value="1"/>
</dbReference>
<dbReference type="FunFam" id="2.40.50.140:FF:000012">
    <property type="entry name" value="DNA ligase"/>
    <property type="match status" value="1"/>
</dbReference>
<feature type="active site" description="N6-AMP-lysine intermediate" evidence="15">
    <location>
        <position position="114"/>
    </location>
</feature>
<dbReference type="Gene3D" id="1.10.287.610">
    <property type="entry name" value="Helix hairpin bin"/>
    <property type="match status" value="1"/>
</dbReference>
<dbReference type="EC" id="6.5.1.2" evidence="2 15"/>
<dbReference type="GO" id="GO:0005829">
    <property type="term" value="C:cytosol"/>
    <property type="evidence" value="ECO:0007669"/>
    <property type="project" value="TreeGrafter"/>
</dbReference>
<evidence type="ECO:0000256" key="3">
    <source>
        <dbReference type="ARBA" id="ARBA00013308"/>
    </source>
</evidence>
<evidence type="ECO:0000256" key="5">
    <source>
        <dbReference type="ARBA" id="ARBA00022705"/>
    </source>
</evidence>
<feature type="binding site" evidence="15">
    <location>
        <begin position="34"/>
        <end position="38"/>
    </location>
    <ligand>
        <name>NAD(+)</name>
        <dbReference type="ChEBI" id="CHEBI:57540"/>
    </ligand>
</feature>
<dbReference type="SUPFAM" id="SSF50249">
    <property type="entry name" value="Nucleic acid-binding proteins"/>
    <property type="match status" value="1"/>
</dbReference>
<dbReference type="SMART" id="SM00532">
    <property type="entry name" value="LIGANc"/>
    <property type="match status" value="1"/>
</dbReference>
<dbReference type="InterPro" id="IPR041663">
    <property type="entry name" value="DisA/LigA_HHH"/>
</dbReference>
<evidence type="ECO:0000256" key="6">
    <source>
        <dbReference type="ARBA" id="ARBA00022723"/>
    </source>
</evidence>
<dbReference type="GO" id="GO:0046872">
    <property type="term" value="F:metal ion binding"/>
    <property type="evidence" value="ECO:0007669"/>
    <property type="project" value="UniProtKB-KW"/>
</dbReference>
<comment type="cofactor">
    <cofactor evidence="15">
        <name>Mg(2+)</name>
        <dbReference type="ChEBI" id="CHEBI:18420"/>
    </cofactor>
    <cofactor evidence="15">
        <name>Mn(2+)</name>
        <dbReference type="ChEBI" id="CHEBI:29035"/>
    </cofactor>
</comment>
<dbReference type="SUPFAM" id="SSF52113">
    <property type="entry name" value="BRCT domain"/>
    <property type="match status" value="1"/>
</dbReference>
<comment type="caution">
    <text evidence="18">The sequence shown here is derived from an EMBL/GenBank/DDBJ whole genome shotgun (WGS) entry which is preliminary data.</text>
</comment>
<keyword evidence="9 15" id="KW-0460">Magnesium</keyword>
<dbReference type="InterPro" id="IPR001357">
    <property type="entry name" value="BRCT_dom"/>
</dbReference>
<dbReference type="Proteomes" id="UP000018168">
    <property type="component" value="Unassembled WGS sequence"/>
</dbReference>
<accession>R6P0W1</accession>
<evidence type="ECO:0000256" key="10">
    <source>
        <dbReference type="ARBA" id="ARBA00023027"/>
    </source>
</evidence>
<dbReference type="GO" id="GO:0006260">
    <property type="term" value="P:DNA replication"/>
    <property type="evidence" value="ECO:0007669"/>
    <property type="project" value="UniProtKB-KW"/>
</dbReference>
<dbReference type="HAMAP" id="MF_01588">
    <property type="entry name" value="DNA_ligase_A"/>
    <property type="match status" value="1"/>
</dbReference>
<evidence type="ECO:0000313" key="18">
    <source>
        <dbReference type="EMBL" id="CDC03597.1"/>
    </source>
</evidence>
<evidence type="ECO:0000256" key="15">
    <source>
        <dbReference type="HAMAP-Rule" id="MF_01588"/>
    </source>
</evidence>